<dbReference type="GO" id="GO:0032259">
    <property type="term" value="P:methylation"/>
    <property type="evidence" value="ECO:0007669"/>
    <property type="project" value="UniProtKB-KW"/>
</dbReference>
<keyword evidence="2" id="KW-0808">Transferase</keyword>
<dbReference type="KEGG" id="psyo:PB01_09900"/>
<proteinExistence type="predicted"/>
<feature type="domain" description="Methyltransferase type 11" evidence="1">
    <location>
        <begin position="49"/>
        <end position="142"/>
    </location>
</feature>
<dbReference type="PANTHER" id="PTHR43861">
    <property type="entry name" value="TRANS-ACONITATE 2-METHYLTRANSFERASE-RELATED"/>
    <property type="match status" value="1"/>
</dbReference>
<evidence type="ECO:0000313" key="2">
    <source>
        <dbReference type="EMBL" id="QFF99115.1"/>
    </source>
</evidence>
<dbReference type="Proteomes" id="UP000325517">
    <property type="component" value="Chromosome"/>
</dbReference>
<name>A0A5J6SME6_9BACI</name>
<evidence type="ECO:0000259" key="1">
    <source>
        <dbReference type="Pfam" id="PF08241"/>
    </source>
</evidence>
<dbReference type="GO" id="GO:0008757">
    <property type="term" value="F:S-adenosylmethionine-dependent methyltransferase activity"/>
    <property type="evidence" value="ECO:0007669"/>
    <property type="project" value="InterPro"/>
</dbReference>
<dbReference type="EMBL" id="CP031223">
    <property type="protein sequence ID" value="QFF99115.1"/>
    <property type="molecule type" value="Genomic_DNA"/>
</dbReference>
<dbReference type="Pfam" id="PF08241">
    <property type="entry name" value="Methyltransf_11"/>
    <property type="match status" value="1"/>
</dbReference>
<accession>A0A5J6SME6</accession>
<reference evidence="2 3" key="1">
    <citation type="submission" date="2018-07" db="EMBL/GenBank/DDBJ databases">
        <title>Complete genome sequence of Psychrobacillus sp. PB01, isolated from iceberg, and comparative genome analysis of Psychrobacillus strains.</title>
        <authorList>
            <person name="Lee P.C."/>
        </authorList>
    </citation>
    <scope>NUCLEOTIDE SEQUENCE [LARGE SCALE GENOMIC DNA]</scope>
    <source>
        <strain evidence="2 3">PB01</strain>
    </source>
</reference>
<keyword evidence="3" id="KW-1185">Reference proteome</keyword>
<evidence type="ECO:0000313" key="3">
    <source>
        <dbReference type="Proteomes" id="UP000325517"/>
    </source>
</evidence>
<protein>
    <submittedName>
        <fullName evidence="2">Class I SAM-dependent methyltransferase</fullName>
    </submittedName>
</protein>
<dbReference type="AlphaFoldDB" id="A0A5J6SME6"/>
<dbReference type="SUPFAM" id="SSF53335">
    <property type="entry name" value="S-adenosyl-L-methionine-dependent methyltransferases"/>
    <property type="match status" value="1"/>
</dbReference>
<dbReference type="InterPro" id="IPR029063">
    <property type="entry name" value="SAM-dependent_MTases_sf"/>
</dbReference>
<dbReference type="CDD" id="cd02440">
    <property type="entry name" value="AdoMet_MTases"/>
    <property type="match status" value="1"/>
</dbReference>
<dbReference type="Gene3D" id="3.40.50.150">
    <property type="entry name" value="Vaccinia Virus protein VP39"/>
    <property type="match status" value="1"/>
</dbReference>
<organism evidence="2 3">
    <name type="scientific">Psychrobacillus glaciei</name>
    <dbReference type="NCBI Taxonomy" id="2283160"/>
    <lineage>
        <taxon>Bacteria</taxon>
        <taxon>Bacillati</taxon>
        <taxon>Bacillota</taxon>
        <taxon>Bacilli</taxon>
        <taxon>Bacillales</taxon>
        <taxon>Bacillaceae</taxon>
        <taxon>Psychrobacillus</taxon>
    </lineage>
</organism>
<gene>
    <name evidence="2" type="ORF">PB01_09900</name>
</gene>
<keyword evidence="2" id="KW-0489">Methyltransferase</keyword>
<dbReference type="InterPro" id="IPR013216">
    <property type="entry name" value="Methyltransf_11"/>
</dbReference>
<dbReference type="PANTHER" id="PTHR43861:SF1">
    <property type="entry name" value="TRANS-ACONITATE 2-METHYLTRANSFERASE"/>
    <property type="match status" value="1"/>
</dbReference>
<sequence>MNYKVKESYNQLANDYEHNVDKMSLFNTEYERPAMIKLLPSDIKNKKVLDAGCAAGWYMSQLINLGANVIATYISPKMVVATKRRVGEDAKVLCLDLENELPFEDKSFDLIVSSLVLHYIKDWSKPFSEFRRILKPRGTLLFSVHHPFMDIKLSKNDDYFSNELIIDQWEREGNLIEVPFYRRPLHEIMNETLAYFTLKKVNEPQPTKEFQMKEPVKYEKLMKNPHFMIVKATNDK</sequence>
<dbReference type="RefSeq" id="WP_151700047.1">
    <property type="nucleotide sequence ID" value="NZ_CP031223.1"/>
</dbReference>
<dbReference type="OrthoDB" id="9791837at2"/>